<gene>
    <name evidence="1" type="ORF">S01H4_29434</name>
</gene>
<dbReference type="EMBL" id="BART01015059">
    <property type="protein sequence ID" value="GAG79876.1"/>
    <property type="molecule type" value="Genomic_DNA"/>
</dbReference>
<protein>
    <submittedName>
        <fullName evidence="1">Uncharacterized protein</fullName>
    </submittedName>
</protein>
<name>X1C650_9ZZZZ</name>
<accession>X1C650</accession>
<sequence>VVNLYDAMDIYGESDLILRGAITGDVNGSLVAAADYY</sequence>
<evidence type="ECO:0000313" key="1">
    <source>
        <dbReference type="EMBL" id="GAG79876.1"/>
    </source>
</evidence>
<reference evidence="1" key="1">
    <citation type="journal article" date="2014" name="Front. Microbiol.">
        <title>High frequency of phylogenetically diverse reductive dehalogenase-homologous genes in deep subseafloor sedimentary metagenomes.</title>
        <authorList>
            <person name="Kawai M."/>
            <person name="Futagami T."/>
            <person name="Toyoda A."/>
            <person name="Takaki Y."/>
            <person name="Nishi S."/>
            <person name="Hori S."/>
            <person name="Arai W."/>
            <person name="Tsubouchi T."/>
            <person name="Morono Y."/>
            <person name="Uchiyama I."/>
            <person name="Ito T."/>
            <person name="Fujiyama A."/>
            <person name="Inagaki F."/>
            <person name="Takami H."/>
        </authorList>
    </citation>
    <scope>NUCLEOTIDE SEQUENCE</scope>
    <source>
        <strain evidence="1">Expedition CK06-06</strain>
    </source>
</reference>
<feature type="non-terminal residue" evidence="1">
    <location>
        <position position="1"/>
    </location>
</feature>
<comment type="caution">
    <text evidence="1">The sequence shown here is derived from an EMBL/GenBank/DDBJ whole genome shotgun (WGS) entry which is preliminary data.</text>
</comment>
<proteinExistence type="predicted"/>
<dbReference type="AlphaFoldDB" id="X1C650"/>
<organism evidence="1">
    <name type="scientific">marine sediment metagenome</name>
    <dbReference type="NCBI Taxonomy" id="412755"/>
    <lineage>
        <taxon>unclassified sequences</taxon>
        <taxon>metagenomes</taxon>
        <taxon>ecological metagenomes</taxon>
    </lineage>
</organism>